<gene>
    <name evidence="4" type="ORF">PR002_g21484</name>
    <name evidence="5" type="ORF">PR003_g13496</name>
</gene>
<dbReference type="Pfam" id="PF01535">
    <property type="entry name" value="PPR"/>
    <property type="match status" value="2"/>
</dbReference>
<evidence type="ECO:0000313" key="5">
    <source>
        <dbReference type="EMBL" id="KAE9334477.1"/>
    </source>
</evidence>
<comment type="caution">
    <text evidence="4">The sequence shown here is derived from an EMBL/GenBank/DDBJ whole genome shotgun (WGS) entry which is preliminary data.</text>
</comment>
<dbReference type="Proteomes" id="UP000434957">
    <property type="component" value="Unassembled WGS sequence"/>
</dbReference>
<keyword evidence="1" id="KW-0677">Repeat</keyword>
<organism evidence="4 7">
    <name type="scientific">Phytophthora rubi</name>
    <dbReference type="NCBI Taxonomy" id="129364"/>
    <lineage>
        <taxon>Eukaryota</taxon>
        <taxon>Sar</taxon>
        <taxon>Stramenopiles</taxon>
        <taxon>Oomycota</taxon>
        <taxon>Peronosporomycetes</taxon>
        <taxon>Peronosporales</taxon>
        <taxon>Peronosporaceae</taxon>
        <taxon>Phytophthora</taxon>
    </lineage>
</organism>
<sequence length="838" mass="94567">MLRFAASVAARGAASAHRVPVAAATASHLQGAFIPSPLQTRGISQSPVLMKRKGGASAFVVKTSSWNRSKGNKKHNALSTKEKLKKDTAPHRTHVERMRDLKSGQRANARNAKAWAAMERNEELNKELDEVFEYLDKSGPLGDYIYEPEPSLDDVDELDALNKLNAIARAEPDIMKEVAETQRAAAAASGGQVEVEGDGQLQHELAVTDYNFLLRVYAVKGLYKEANALLTRMEKNLDPIAADKTVVPVKPTDSTELALMDALESVPHIVPPNAKSYMLYATALGANGQAAQAVRVIGRMKERGVLPDVPVYNAVMRACSKAGRVAWAYNVMEKMQVAGLVPDRASFTILMNAAIAEGDLDKAFETFHLMRTHVTEPDEIAFSCLINGFAREGRVERALNLLEDLLECGLTPSLVTFNTLMNACAKSHYYAHKAIDFYYEMQELYDYVPDLYSYTTVLHACAKHGDFIQAEQIIRHMERHHVPMTEFVYNTLFNVYARAQIRSIVDKAPRNQKVPPPPEPIYQEPLEWDDDGKEIDLTRPGKETFSLENANYDGRFDEEGEEEEVESYKLSPDALAQVEELRQKDKADHEEMLQSETTDLVKTELSMEVYGEEDDRLFADSEESLEFEPTPMNLQDFGKFQTLNIKRAEVRFHEMTFEKGLKPSQITLNSMLAVYSNALRLRSAEVFLDETFAKFDVKPNKFSYRSMMQMYTRAKRTTNAEKLLERVRSEIESGDLEADEVTFGFLVDHYARKGLMRRALNTLEDADALGLQLQEKHLKKIRVLTERYGVFTDLIPEDPNAVLLAGSRHKLMEKRKVRAQVLEYNLKIGKRYLLPDTV</sequence>
<dbReference type="Pfam" id="PF13041">
    <property type="entry name" value="PPR_2"/>
    <property type="match status" value="3"/>
</dbReference>
<dbReference type="EMBL" id="QXFU01002178">
    <property type="protein sequence ID" value="KAE8989306.1"/>
    <property type="molecule type" value="Genomic_DNA"/>
</dbReference>
<feature type="region of interest" description="Disordered" evidence="3">
    <location>
        <begin position="68"/>
        <end position="92"/>
    </location>
</feature>
<feature type="repeat" description="PPR" evidence="2">
    <location>
        <begin position="273"/>
        <end position="307"/>
    </location>
</feature>
<evidence type="ECO:0000256" key="3">
    <source>
        <dbReference type="SAM" id="MobiDB-lite"/>
    </source>
</evidence>
<feature type="repeat" description="PPR" evidence="2">
    <location>
        <begin position="450"/>
        <end position="484"/>
    </location>
</feature>
<accession>A0A6A3J298</accession>
<feature type="repeat" description="PPR" evidence="2">
    <location>
        <begin position="378"/>
        <end position="412"/>
    </location>
</feature>
<dbReference type="NCBIfam" id="TIGR00756">
    <property type="entry name" value="PPR"/>
    <property type="match status" value="5"/>
</dbReference>
<dbReference type="InterPro" id="IPR011990">
    <property type="entry name" value="TPR-like_helical_dom_sf"/>
</dbReference>
<dbReference type="PANTHER" id="PTHR47447">
    <property type="entry name" value="OS03G0856100 PROTEIN"/>
    <property type="match status" value="1"/>
</dbReference>
<evidence type="ECO:0000313" key="7">
    <source>
        <dbReference type="Proteomes" id="UP000435112"/>
    </source>
</evidence>
<evidence type="ECO:0008006" key="8">
    <source>
        <dbReference type="Google" id="ProtNLM"/>
    </source>
</evidence>
<dbReference type="PROSITE" id="PS51375">
    <property type="entry name" value="PPR"/>
    <property type="match status" value="5"/>
</dbReference>
<dbReference type="PANTHER" id="PTHR47447:SF21">
    <property type="entry name" value="PENTACOTRIPEPTIDE-REPEAT REGION OF PRORP DOMAIN-CONTAINING PROTEIN"/>
    <property type="match status" value="1"/>
</dbReference>
<feature type="repeat" description="PPR" evidence="2">
    <location>
        <begin position="308"/>
        <end position="342"/>
    </location>
</feature>
<evidence type="ECO:0000313" key="6">
    <source>
        <dbReference type="Proteomes" id="UP000434957"/>
    </source>
</evidence>
<dbReference type="Gene3D" id="1.25.40.10">
    <property type="entry name" value="Tetratricopeptide repeat domain"/>
    <property type="match status" value="4"/>
</dbReference>
<evidence type="ECO:0000313" key="4">
    <source>
        <dbReference type="EMBL" id="KAE8989306.1"/>
    </source>
</evidence>
<feature type="repeat" description="PPR" evidence="2">
    <location>
        <begin position="343"/>
        <end position="377"/>
    </location>
</feature>
<evidence type="ECO:0000256" key="2">
    <source>
        <dbReference type="PROSITE-ProRule" id="PRU00708"/>
    </source>
</evidence>
<name>A0A6A3J298_9STRA</name>
<dbReference type="InterPro" id="IPR002885">
    <property type="entry name" value="PPR_rpt"/>
</dbReference>
<reference evidence="4 7" key="1">
    <citation type="submission" date="2018-09" db="EMBL/GenBank/DDBJ databases">
        <title>Genomic investigation of the strawberry pathogen Phytophthora fragariae indicates pathogenicity is determined by transcriptional variation in three key races.</title>
        <authorList>
            <person name="Adams T.M."/>
            <person name="Armitage A.D."/>
            <person name="Sobczyk M.K."/>
            <person name="Bates H.J."/>
            <person name="Dunwell J.M."/>
            <person name="Nellist C.F."/>
            <person name="Harrison R.J."/>
        </authorList>
    </citation>
    <scope>NUCLEOTIDE SEQUENCE [LARGE SCALE GENOMIC DNA]</scope>
    <source>
        <strain evidence="4 7">SCRP324</strain>
        <strain evidence="5 6">SCRP333</strain>
    </source>
</reference>
<dbReference type="OrthoDB" id="47432at2759"/>
<evidence type="ECO:0000256" key="1">
    <source>
        <dbReference type="ARBA" id="ARBA00022737"/>
    </source>
</evidence>
<dbReference type="AlphaFoldDB" id="A0A6A3J298"/>
<dbReference type="Proteomes" id="UP000435112">
    <property type="component" value="Unassembled WGS sequence"/>
</dbReference>
<dbReference type="EMBL" id="QXFT01000854">
    <property type="protein sequence ID" value="KAE9334477.1"/>
    <property type="molecule type" value="Genomic_DNA"/>
</dbReference>
<protein>
    <recommendedName>
        <fullName evidence="8">Pentacotripeptide-repeat region of PRORP domain-containing protein</fullName>
    </recommendedName>
</protein>
<keyword evidence="6" id="KW-1185">Reference proteome</keyword>
<proteinExistence type="predicted"/>
<feature type="compositionally biased region" description="Basic and acidic residues" evidence="3">
    <location>
        <begin position="80"/>
        <end position="92"/>
    </location>
</feature>